<keyword evidence="1" id="KW-0687">Ribonucleoprotein</keyword>
<evidence type="ECO:0000313" key="1">
    <source>
        <dbReference type="EMBL" id="KAA6309133.1"/>
    </source>
</evidence>
<keyword evidence="1" id="KW-0689">Ribosomal protein</keyword>
<reference evidence="1" key="1">
    <citation type="submission" date="2019-03" db="EMBL/GenBank/DDBJ databases">
        <title>Single cell metagenomics reveals metabolic interactions within the superorganism composed of flagellate Streblomastix strix and complex community of Bacteroidetes bacteria on its surface.</title>
        <authorList>
            <person name="Treitli S.C."/>
            <person name="Kolisko M."/>
            <person name="Husnik F."/>
            <person name="Keeling P."/>
            <person name="Hampl V."/>
        </authorList>
    </citation>
    <scope>NUCLEOTIDE SEQUENCE</scope>
    <source>
        <strain evidence="1">STM</strain>
    </source>
</reference>
<feature type="non-terminal residue" evidence="1">
    <location>
        <position position="1"/>
    </location>
</feature>
<name>A0A5J4PL16_9ZZZZ</name>
<dbReference type="EMBL" id="SNRY01000534">
    <property type="protein sequence ID" value="KAA6339459.1"/>
    <property type="molecule type" value="Genomic_DNA"/>
</dbReference>
<organism evidence="1">
    <name type="scientific">termite gut metagenome</name>
    <dbReference type="NCBI Taxonomy" id="433724"/>
    <lineage>
        <taxon>unclassified sequences</taxon>
        <taxon>metagenomes</taxon>
        <taxon>organismal metagenomes</taxon>
    </lineage>
</organism>
<dbReference type="GO" id="GO:0005840">
    <property type="term" value="C:ribosome"/>
    <property type="evidence" value="ECO:0007669"/>
    <property type="project" value="UniProtKB-KW"/>
</dbReference>
<accession>A0A5J4PL16</accession>
<protein>
    <submittedName>
        <fullName evidence="1">50S ribosomal protein L25</fullName>
    </submittedName>
</protein>
<comment type="caution">
    <text evidence="1">The sequence shown here is derived from an EMBL/GenBank/DDBJ whole genome shotgun (WGS) entry which is preliminary data.</text>
</comment>
<evidence type="ECO:0000313" key="2">
    <source>
        <dbReference type="EMBL" id="KAA6339459.1"/>
    </source>
</evidence>
<gene>
    <name evidence="2" type="ORF">EZS27_012593</name>
    <name evidence="1" type="ORF">EZS27_039318</name>
</gene>
<proteinExistence type="predicted"/>
<dbReference type="EMBL" id="SNRY01008106">
    <property type="protein sequence ID" value="KAA6309133.1"/>
    <property type="molecule type" value="Genomic_DNA"/>
</dbReference>
<dbReference type="AlphaFoldDB" id="A0A5J4PL16"/>
<sequence length="24" mass="2372">NVVCAVKLTRVARGLAAAGKESAS</sequence>